<reference evidence="1" key="1">
    <citation type="submission" date="2021-02" db="EMBL/GenBank/DDBJ databases">
        <authorList>
            <person name="Nowell W R."/>
        </authorList>
    </citation>
    <scope>NUCLEOTIDE SEQUENCE</scope>
</reference>
<gene>
    <name evidence="1" type="ORF">GRG538_LOCUS22176</name>
</gene>
<protein>
    <submittedName>
        <fullName evidence="1">Uncharacterized protein</fullName>
    </submittedName>
</protein>
<accession>A0A818MK55</accession>
<sequence>AWLISNTGADVFWIVDNMHVPVGQREASATWVKVSSGTPIRYYLQMTSTFFHSTIR</sequence>
<organism evidence="1 2">
    <name type="scientific">Rotaria socialis</name>
    <dbReference type="NCBI Taxonomy" id="392032"/>
    <lineage>
        <taxon>Eukaryota</taxon>
        <taxon>Metazoa</taxon>
        <taxon>Spiralia</taxon>
        <taxon>Gnathifera</taxon>
        <taxon>Rotifera</taxon>
        <taxon>Eurotatoria</taxon>
        <taxon>Bdelloidea</taxon>
        <taxon>Philodinida</taxon>
        <taxon>Philodinidae</taxon>
        <taxon>Rotaria</taxon>
    </lineage>
</organism>
<dbReference type="AlphaFoldDB" id="A0A818MK55"/>
<evidence type="ECO:0000313" key="1">
    <source>
        <dbReference type="EMBL" id="CAF3590537.1"/>
    </source>
</evidence>
<feature type="non-terminal residue" evidence="1">
    <location>
        <position position="1"/>
    </location>
</feature>
<comment type="caution">
    <text evidence="1">The sequence shown here is derived from an EMBL/GenBank/DDBJ whole genome shotgun (WGS) entry which is preliminary data.</text>
</comment>
<name>A0A818MK55_9BILA</name>
<dbReference type="Proteomes" id="UP000663872">
    <property type="component" value="Unassembled WGS sequence"/>
</dbReference>
<dbReference type="EMBL" id="CAJNYT010003690">
    <property type="protein sequence ID" value="CAF3590537.1"/>
    <property type="molecule type" value="Genomic_DNA"/>
</dbReference>
<proteinExistence type="predicted"/>
<evidence type="ECO:0000313" key="2">
    <source>
        <dbReference type="Proteomes" id="UP000663872"/>
    </source>
</evidence>